<evidence type="ECO:0000256" key="2">
    <source>
        <dbReference type="PROSITE-ProRule" id="PRU00335"/>
    </source>
</evidence>
<dbReference type="InterPro" id="IPR001647">
    <property type="entry name" value="HTH_TetR"/>
</dbReference>
<dbReference type="InterPro" id="IPR009057">
    <property type="entry name" value="Homeodomain-like_sf"/>
</dbReference>
<dbReference type="Gene3D" id="1.10.357.10">
    <property type="entry name" value="Tetracycline Repressor, domain 2"/>
    <property type="match status" value="1"/>
</dbReference>
<dbReference type="Pfam" id="PF00440">
    <property type="entry name" value="TetR_N"/>
    <property type="match status" value="1"/>
</dbReference>
<feature type="domain" description="HTH tetR-type" evidence="3">
    <location>
        <begin position="12"/>
        <end position="72"/>
    </location>
</feature>
<accession>A0ABU7U5X3</accession>
<evidence type="ECO:0000313" key="5">
    <source>
        <dbReference type="Proteomes" id="UP001312908"/>
    </source>
</evidence>
<dbReference type="PRINTS" id="PR00455">
    <property type="entry name" value="HTHTETR"/>
</dbReference>
<dbReference type="PROSITE" id="PS50977">
    <property type="entry name" value="HTH_TETR_2"/>
    <property type="match status" value="1"/>
</dbReference>
<feature type="DNA-binding region" description="H-T-H motif" evidence="2">
    <location>
        <begin position="35"/>
        <end position="54"/>
    </location>
</feature>
<reference evidence="4 5" key="1">
    <citation type="submission" date="2023-10" db="EMBL/GenBank/DDBJ databases">
        <title>Sorlinia euscelidii gen. nov., sp. nov., an acetic acid bacteria isolated from the gut of Euscelidius variegatus emitter.</title>
        <authorList>
            <person name="Michoud G."/>
            <person name="Marasco R."/>
            <person name="Seferji K."/>
            <person name="Gonella E."/>
            <person name="Garuglieri E."/>
            <person name="Alma A."/>
            <person name="Mapelli F."/>
            <person name="Borin S."/>
            <person name="Daffonchio D."/>
            <person name="Crotti E."/>
        </authorList>
    </citation>
    <scope>NUCLEOTIDE SEQUENCE [LARGE SCALE GENOMIC DNA]</scope>
    <source>
        <strain evidence="4 5">EV16P</strain>
    </source>
</reference>
<evidence type="ECO:0000259" key="3">
    <source>
        <dbReference type="PROSITE" id="PS50977"/>
    </source>
</evidence>
<proteinExistence type="predicted"/>
<keyword evidence="1 2" id="KW-0238">DNA-binding</keyword>
<evidence type="ECO:0000313" key="4">
    <source>
        <dbReference type="EMBL" id="MEE8659264.1"/>
    </source>
</evidence>
<protein>
    <submittedName>
        <fullName evidence="4">Transcription regulator tetR</fullName>
    </submittedName>
</protein>
<dbReference type="SUPFAM" id="SSF46689">
    <property type="entry name" value="Homeodomain-like"/>
    <property type="match status" value="1"/>
</dbReference>
<dbReference type="SUPFAM" id="SSF48498">
    <property type="entry name" value="Tetracyclin repressor-like, C-terminal domain"/>
    <property type="match status" value="1"/>
</dbReference>
<dbReference type="Proteomes" id="UP001312908">
    <property type="component" value="Unassembled WGS sequence"/>
</dbReference>
<comment type="caution">
    <text evidence="4">The sequence shown here is derived from an EMBL/GenBank/DDBJ whole genome shotgun (WGS) entry which is preliminary data.</text>
</comment>
<sequence length="205" mass="22988">MSQIQVRKRRSQENRLEILTAAVTLFEQSGFHQVGVEDVVRAANVTKTTLYRHFGSKDGLVVEVLGDRIDKVEEGLIAAITAHKAPRARLKAIFDYHTKWFHKPSFAGCLFYRATGEYAGRRREIAKLSKAQKLSLRAAIQAFVEELGVRKNRSENLARSILCLLDGAIIAAHSLGEKDAAENAWQMVELALRSELDRAVSTRSR</sequence>
<dbReference type="EMBL" id="JAWJZY010000004">
    <property type="protein sequence ID" value="MEE8659264.1"/>
    <property type="molecule type" value="Genomic_DNA"/>
</dbReference>
<keyword evidence="5" id="KW-1185">Reference proteome</keyword>
<dbReference type="PANTHER" id="PTHR30055">
    <property type="entry name" value="HTH-TYPE TRANSCRIPTIONAL REGULATOR RUTR"/>
    <property type="match status" value="1"/>
</dbReference>
<gene>
    <name evidence="4" type="primary">tetR</name>
    <name evidence="4" type="ORF">DOFOFD_09615</name>
</gene>
<dbReference type="InterPro" id="IPR050109">
    <property type="entry name" value="HTH-type_TetR-like_transc_reg"/>
</dbReference>
<dbReference type="PANTHER" id="PTHR30055:SF200">
    <property type="entry name" value="HTH-TYPE TRANSCRIPTIONAL REPRESSOR BDCR"/>
    <property type="match status" value="1"/>
</dbReference>
<organism evidence="4 5">
    <name type="scientific">Sorlinia euscelidii</name>
    <dbReference type="NCBI Taxonomy" id="3081148"/>
    <lineage>
        <taxon>Bacteria</taxon>
        <taxon>Pseudomonadati</taxon>
        <taxon>Pseudomonadota</taxon>
        <taxon>Alphaproteobacteria</taxon>
        <taxon>Acetobacterales</taxon>
        <taxon>Acetobacteraceae</taxon>
        <taxon>Sorlinia</taxon>
    </lineage>
</organism>
<name>A0ABU7U5X3_9PROT</name>
<dbReference type="InterPro" id="IPR036271">
    <property type="entry name" value="Tet_transcr_reg_TetR-rel_C_sf"/>
</dbReference>
<evidence type="ECO:0000256" key="1">
    <source>
        <dbReference type="ARBA" id="ARBA00023125"/>
    </source>
</evidence>
<dbReference type="RefSeq" id="WP_394820113.1">
    <property type="nucleotide sequence ID" value="NZ_JAWJZY010000004.1"/>
</dbReference>